<feature type="compositionally biased region" description="Low complexity" evidence="3">
    <location>
        <begin position="263"/>
        <end position="277"/>
    </location>
</feature>
<feature type="compositionally biased region" description="Basic residues" evidence="3">
    <location>
        <begin position="378"/>
        <end position="392"/>
    </location>
</feature>
<dbReference type="SUPFAM" id="SSF54211">
    <property type="entry name" value="Ribosomal protein S5 domain 2-like"/>
    <property type="match status" value="1"/>
</dbReference>
<feature type="domain" description="Galactokinase N-terminal" evidence="4">
    <location>
        <begin position="38"/>
        <end position="62"/>
    </location>
</feature>
<dbReference type="GO" id="GO:0005524">
    <property type="term" value="F:ATP binding"/>
    <property type="evidence" value="ECO:0007669"/>
    <property type="project" value="UniProtKB-KW"/>
</dbReference>
<organism evidence="5 6">
    <name type="scientific">Coniophora puteana (strain RWD-64-598)</name>
    <name type="common">Brown rot fungus</name>
    <dbReference type="NCBI Taxonomy" id="741705"/>
    <lineage>
        <taxon>Eukaryota</taxon>
        <taxon>Fungi</taxon>
        <taxon>Dikarya</taxon>
        <taxon>Basidiomycota</taxon>
        <taxon>Agaricomycotina</taxon>
        <taxon>Agaricomycetes</taxon>
        <taxon>Agaricomycetidae</taxon>
        <taxon>Boletales</taxon>
        <taxon>Coniophorineae</taxon>
        <taxon>Coniophoraceae</taxon>
        <taxon>Coniophora</taxon>
    </lineage>
</organism>
<keyword evidence="2" id="KW-0067">ATP-binding</keyword>
<reference evidence="6" key="1">
    <citation type="journal article" date="2012" name="Science">
        <title>The Paleozoic origin of enzymatic lignin decomposition reconstructed from 31 fungal genomes.</title>
        <authorList>
            <person name="Floudas D."/>
            <person name="Binder M."/>
            <person name="Riley R."/>
            <person name="Barry K."/>
            <person name="Blanchette R.A."/>
            <person name="Henrissat B."/>
            <person name="Martinez A.T."/>
            <person name="Otillar R."/>
            <person name="Spatafora J.W."/>
            <person name="Yadav J.S."/>
            <person name="Aerts A."/>
            <person name="Benoit I."/>
            <person name="Boyd A."/>
            <person name="Carlson A."/>
            <person name="Copeland A."/>
            <person name="Coutinho P.M."/>
            <person name="de Vries R.P."/>
            <person name="Ferreira P."/>
            <person name="Findley K."/>
            <person name="Foster B."/>
            <person name="Gaskell J."/>
            <person name="Glotzer D."/>
            <person name="Gorecki P."/>
            <person name="Heitman J."/>
            <person name="Hesse C."/>
            <person name="Hori C."/>
            <person name="Igarashi K."/>
            <person name="Jurgens J.A."/>
            <person name="Kallen N."/>
            <person name="Kersten P."/>
            <person name="Kohler A."/>
            <person name="Kuees U."/>
            <person name="Kumar T.K.A."/>
            <person name="Kuo A."/>
            <person name="LaButti K."/>
            <person name="Larrondo L.F."/>
            <person name="Lindquist E."/>
            <person name="Ling A."/>
            <person name="Lombard V."/>
            <person name="Lucas S."/>
            <person name="Lundell T."/>
            <person name="Martin R."/>
            <person name="McLaughlin D.J."/>
            <person name="Morgenstern I."/>
            <person name="Morin E."/>
            <person name="Murat C."/>
            <person name="Nagy L.G."/>
            <person name="Nolan M."/>
            <person name="Ohm R.A."/>
            <person name="Patyshakuliyeva A."/>
            <person name="Rokas A."/>
            <person name="Ruiz-Duenas F.J."/>
            <person name="Sabat G."/>
            <person name="Salamov A."/>
            <person name="Samejima M."/>
            <person name="Schmutz J."/>
            <person name="Slot J.C."/>
            <person name="St John F."/>
            <person name="Stenlid J."/>
            <person name="Sun H."/>
            <person name="Sun S."/>
            <person name="Syed K."/>
            <person name="Tsang A."/>
            <person name="Wiebenga A."/>
            <person name="Young D."/>
            <person name="Pisabarro A."/>
            <person name="Eastwood D.C."/>
            <person name="Martin F."/>
            <person name="Cullen D."/>
            <person name="Grigoriev I.V."/>
            <person name="Hibbett D.S."/>
        </authorList>
    </citation>
    <scope>NUCLEOTIDE SEQUENCE [LARGE SCALE GENOMIC DNA]</scope>
    <source>
        <strain evidence="6">RWD-64-598 SS2</strain>
    </source>
</reference>
<dbReference type="InterPro" id="IPR020568">
    <property type="entry name" value="Ribosomal_Su5_D2-typ_SF"/>
</dbReference>
<sequence length="392" mass="42429">MAASLPVFTNLEDLYQNLGTSLNLVKLISLHYSFPPREHIDYQLFGCFPAAIEHDILIACAPCSPTGNSHGDVVTENLYPTLGAIGIEDIPKDAAHVEEWHLDINKSELRWESYVKAGYYRALNHYFAPGETEQPIPVDLLVTASVPPGLGPSSNAEHTRTHADSRLPIHPPTCPKPSSSELIPICPRPPFLHVHPRNALLCLQGLCELTLIRSVCLGDEVEDVNVRHVARANWTNVLQRGKCWMLRFWALLRLCSGTAAMTPNSTSTSISSPNINTEHQVGGGRHRIASTNTPNAPVLPTASAVASDNTPPLNLPSGGSTTSEPGDDSTTVPRRSSVRGTIPSTRNEIANKIGPVRKKRKAASDEQDPEDGLEAAKKLKPGKPGHKPGGKK</sequence>
<evidence type="ECO:0000313" key="5">
    <source>
        <dbReference type="EMBL" id="EIW84476.1"/>
    </source>
</evidence>
<feature type="region of interest" description="Disordered" evidence="3">
    <location>
        <begin position="263"/>
        <end position="392"/>
    </location>
</feature>
<dbReference type="Proteomes" id="UP000053558">
    <property type="component" value="Unassembled WGS sequence"/>
</dbReference>
<dbReference type="Gene3D" id="3.30.230.10">
    <property type="match status" value="1"/>
</dbReference>
<accession>A0A5M3MZL7</accession>
<dbReference type="GeneID" id="19202860"/>
<evidence type="ECO:0000256" key="1">
    <source>
        <dbReference type="ARBA" id="ARBA00022741"/>
    </source>
</evidence>
<dbReference type="InterPro" id="IPR019539">
    <property type="entry name" value="GalKase_N"/>
</dbReference>
<dbReference type="AlphaFoldDB" id="A0A5M3MZL7"/>
<proteinExistence type="predicted"/>
<dbReference type="InterPro" id="IPR014721">
    <property type="entry name" value="Ribsml_uS5_D2-typ_fold_subgr"/>
</dbReference>
<name>A0A5M3MZL7_CONPW</name>
<dbReference type="RefSeq" id="XP_007766165.1">
    <property type="nucleotide sequence ID" value="XM_007767975.1"/>
</dbReference>
<dbReference type="OrthoDB" id="187738at2759"/>
<evidence type="ECO:0000313" key="6">
    <source>
        <dbReference type="Proteomes" id="UP000053558"/>
    </source>
</evidence>
<dbReference type="Pfam" id="PF10509">
    <property type="entry name" value="GalKase_gal_bdg"/>
    <property type="match status" value="1"/>
</dbReference>
<keyword evidence="1" id="KW-0547">Nucleotide-binding</keyword>
<dbReference type="GO" id="GO:0005975">
    <property type="term" value="P:carbohydrate metabolic process"/>
    <property type="evidence" value="ECO:0007669"/>
    <property type="project" value="UniProtKB-ARBA"/>
</dbReference>
<gene>
    <name evidence="5" type="ORF">CONPUDRAFT_151494</name>
</gene>
<evidence type="ECO:0000259" key="4">
    <source>
        <dbReference type="Pfam" id="PF10509"/>
    </source>
</evidence>
<keyword evidence="6" id="KW-1185">Reference proteome</keyword>
<feature type="compositionally biased region" description="Polar residues" evidence="3">
    <location>
        <begin position="304"/>
        <end position="348"/>
    </location>
</feature>
<evidence type="ECO:0000256" key="3">
    <source>
        <dbReference type="SAM" id="MobiDB-lite"/>
    </source>
</evidence>
<protein>
    <recommendedName>
        <fullName evidence="4">Galactokinase N-terminal domain-containing protein</fullName>
    </recommendedName>
</protein>
<dbReference type="EMBL" id="JH711575">
    <property type="protein sequence ID" value="EIW84476.1"/>
    <property type="molecule type" value="Genomic_DNA"/>
</dbReference>
<comment type="caution">
    <text evidence="5">The sequence shown here is derived from an EMBL/GenBank/DDBJ whole genome shotgun (WGS) entry which is preliminary data.</text>
</comment>
<dbReference type="KEGG" id="cput:CONPUDRAFT_151494"/>
<evidence type="ECO:0000256" key="2">
    <source>
        <dbReference type="ARBA" id="ARBA00022840"/>
    </source>
</evidence>